<gene>
    <name evidence="11" type="ORF">OJ997_13610</name>
</gene>
<proteinExistence type="predicted"/>
<evidence type="ECO:0000256" key="8">
    <source>
        <dbReference type="ARBA" id="ARBA00022842"/>
    </source>
</evidence>
<dbReference type="GO" id="GO:0016740">
    <property type="term" value="F:transferase activity"/>
    <property type="evidence" value="ECO:0007669"/>
    <property type="project" value="UniProtKB-KW"/>
</dbReference>
<reference evidence="11" key="1">
    <citation type="submission" date="2022-10" db="EMBL/GenBank/DDBJ databases">
        <title>The WGS of Solirubrobacter phytolaccae KCTC 29190.</title>
        <authorList>
            <person name="Jiang Z."/>
        </authorList>
    </citation>
    <scope>NUCLEOTIDE SEQUENCE</scope>
    <source>
        <strain evidence="11">KCTC 29190</strain>
    </source>
</reference>
<evidence type="ECO:0000313" key="11">
    <source>
        <dbReference type="EMBL" id="MDA0181337.1"/>
    </source>
</evidence>
<keyword evidence="8" id="KW-0460">Magnesium</keyword>
<evidence type="ECO:0000256" key="2">
    <source>
        <dbReference type="ARBA" id="ARBA00011955"/>
    </source>
</evidence>
<evidence type="ECO:0000256" key="1">
    <source>
        <dbReference type="ARBA" id="ARBA00001946"/>
    </source>
</evidence>
<keyword evidence="12" id="KW-1185">Reference proteome</keyword>
<dbReference type="AlphaFoldDB" id="A0A9X3SFC8"/>
<dbReference type="GO" id="GO:0046872">
    <property type="term" value="F:metal ion binding"/>
    <property type="evidence" value="ECO:0007669"/>
    <property type="project" value="UniProtKB-KW"/>
</dbReference>
<dbReference type="RefSeq" id="WP_270025651.1">
    <property type="nucleotide sequence ID" value="NZ_JAPDDP010000021.1"/>
</dbReference>
<keyword evidence="6" id="KW-0479">Metal-binding</keyword>
<evidence type="ECO:0000256" key="6">
    <source>
        <dbReference type="ARBA" id="ARBA00022723"/>
    </source>
</evidence>
<name>A0A9X3SFC8_9ACTN</name>
<dbReference type="Pfam" id="PF02424">
    <property type="entry name" value="ApbE"/>
    <property type="match status" value="1"/>
</dbReference>
<keyword evidence="4" id="KW-0285">Flavoprotein</keyword>
<comment type="caution">
    <text evidence="11">The sequence shown here is derived from an EMBL/GenBank/DDBJ whole genome shotgun (WGS) entry which is preliminary data.</text>
</comment>
<comment type="catalytic activity">
    <reaction evidence="10">
        <text>L-threonyl-[protein] + FAD = FMN-L-threonyl-[protein] + AMP + H(+)</text>
        <dbReference type="Rhea" id="RHEA:36847"/>
        <dbReference type="Rhea" id="RHEA-COMP:11060"/>
        <dbReference type="Rhea" id="RHEA-COMP:11061"/>
        <dbReference type="ChEBI" id="CHEBI:15378"/>
        <dbReference type="ChEBI" id="CHEBI:30013"/>
        <dbReference type="ChEBI" id="CHEBI:57692"/>
        <dbReference type="ChEBI" id="CHEBI:74257"/>
        <dbReference type="ChEBI" id="CHEBI:456215"/>
        <dbReference type="EC" id="2.7.1.180"/>
    </reaction>
</comment>
<evidence type="ECO:0000256" key="5">
    <source>
        <dbReference type="ARBA" id="ARBA00022679"/>
    </source>
</evidence>
<keyword evidence="7" id="KW-0274">FAD</keyword>
<evidence type="ECO:0000256" key="4">
    <source>
        <dbReference type="ARBA" id="ARBA00022630"/>
    </source>
</evidence>
<organism evidence="11 12">
    <name type="scientific">Solirubrobacter phytolaccae</name>
    <dbReference type="NCBI Taxonomy" id="1404360"/>
    <lineage>
        <taxon>Bacteria</taxon>
        <taxon>Bacillati</taxon>
        <taxon>Actinomycetota</taxon>
        <taxon>Thermoleophilia</taxon>
        <taxon>Solirubrobacterales</taxon>
        <taxon>Solirubrobacteraceae</taxon>
        <taxon>Solirubrobacter</taxon>
    </lineage>
</organism>
<sequence>MTSGGLLELDAIGTRWQIETARPLSPAPRARIQDVIEDYDRTWSRFRPDSLVTEIAAAPAGGRFELPRHAVALLDLYDRLHELTDGALDPLVGRDLELLGYDATYSLRAAPLPDRVRAHERRARWPDVRRRGRTITTDRPVLIDVGAAGKGQLVDLVAQVLEDEGVEAFVVDAGGDLRQRGDAPIRVGLEHPLDALRVVGTVDLHDRALCASAANRRAWGPGLHHVLDARTGTCVDRVLATWVIAETAMLADGLATALFLTEPDRLQPAFGFSFVRMRPDGLETSDGFEGETFA</sequence>
<keyword evidence="5 11" id="KW-0808">Transferase</keyword>
<dbReference type="SUPFAM" id="SSF143631">
    <property type="entry name" value="ApbE-like"/>
    <property type="match status" value="1"/>
</dbReference>
<dbReference type="Proteomes" id="UP001147653">
    <property type="component" value="Unassembled WGS sequence"/>
</dbReference>
<dbReference type="PANTHER" id="PTHR30040">
    <property type="entry name" value="THIAMINE BIOSYNTHESIS LIPOPROTEIN APBE"/>
    <property type="match status" value="1"/>
</dbReference>
<evidence type="ECO:0000256" key="7">
    <source>
        <dbReference type="ARBA" id="ARBA00022827"/>
    </source>
</evidence>
<dbReference type="PANTHER" id="PTHR30040:SF2">
    <property type="entry name" value="FAD:PROTEIN FMN TRANSFERASE"/>
    <property type="match status" value="1"/>
</dbReference>
<dbReference type="InterPro" id="IPR024932">
    <property type="entry name" value="ApbE"/>
</dbReference>
<evidence type="ECO:0000256" key="10">
    <source>
        <dbReference type="ARBA" id="ARBA00048540"/>
    </source>
</evidence>
<protein>
    <recommendedName>
        <fullName evidence="3">FAD:protein FMN transferase</fullName>
        <ecNumber evidence="2">2.7.1.180</ecNumber>
    </recommendedName>
    <alternativeName>
        <fullName evidence="9">Flavin transferase</fullName>
    </alternativeName>
</protein>
<dbReference type="EC" id="2.7.1.180" evidence="2"/>
<dbReference type="EMBL" id="JAPDDP010000021">
    <property type="protein sequence ID" value="MDA0181337.1"/>
    <property type="molecule type" value="Genomic_DNA"/>
</dbReference>
<evidence type="ECO:0000256" key="9">
    <source>
        <dbReference type="ARBA" id="ARBA00031306"/>
    </source>
</evidence>
<evidence type="ECO:0000256" key="3">
    <source>
        <dbReference type="ARBA" id="ARBA00016337"/>
    </source>
</evidence>
<dbReference type="InterPro" id="IPR003374">
    <property type="entry name" value="ApbE-like_sf"/>
</dbReference>
<dbReference type="Gene3D" id="3.10.520.10">
    <property type="entry name" value="ApbE-like domains"/>
    <property type="match status" value="1"/>
</dbReference>
<accession>A0A9X3SFC8</accession>
<comment type="cofactor">
    <cofactor evidence="1">
        <name>Mg(2+)</name>
        <dbReference type="ChEBI" id="CHEBI:18420"/>
    </cofactor>
</comment>
<evidence type="ECO:0000313" key="12">
    <source>
        <dbReference type="Proteomes" id="UP001147653"/>
    </source>
</evidence>